<dbReference type="Gene3D" id="1.10.287.1490">
    <property type="match status" value="1"/>
</dbReference>
<dbReference type="PANTHER" id="PTHR23159:SF31">
    <property type="entry name" value="CENTROSOME-ASSOCIATED PROTEIN CEP250 ISOFORM X1"/>
    <property type="match status" value="1"/>
</dbReference>
<accession>A0ABQ9J9L3</accession>
<feature type="coiled-coil region" evidence="2">
    <location>
        <begin position="481"/>
        <end position="894"/>
    </location>
</feature>
<organism evidence="5 6">
    <name type="scientific">Molorchus minor</name>
    <dbReference type="NCBI Taxonomy" id="1323400"/>
    <lineage>
        <taxon>Eukaryota</taxon>
        <taxon>Metazoa</taxon>
        <taxon>Ecdysozoa</taxon>
        <taxon>Arthropoda</taxon>
        <taxon>Hexapoda</taxon>
        <taxon>Insecta</taxon>
        <taxon>Pterygota</taxon>
        <taxon>Neoptera</taxon>
        <taxon>Endopterygota</taxon>
        <taxon>Coleoptera</taxon>
        <taxon>Polyphaga</taxon>
        <taxon>Cucujiformia</taxon>
        <taxon>Chrysomeloidea</taxon>
        <taxon>Cerambycidae</taxon>
        <taxon>Lamiinae</taxon>
        <taxon>Monochamini</taxon>
        <taxon>Molorchus</taxon>
    </lineage>
</organism>
<evidence type="ECO:0000259" key="4">
    <source>
        <dbReference type="Pfam" id="PF15035"/>
    </source>
</evidence>
<dbReference type="PANTHER" id="PTHR23159">
    <property type="entry name" value="CENTROSOMAL PROTEIN 2"/>
    <property type="match status" value="1"/>
</dbReference>
<sequence length="895" mass="103922">PVKKTEQPKMERRRPPIYRPKSRTDSSSMSGSRLDGGRLRGDGGGSSDEDTSRDLRHRLQEEASIYRKRLGNLQAGTAKPGSFGQPVTSQAASELIKKLNWRVRCTTTNVLQYKQRCADLEAHMDQNPPYSDQPSSLPPVYPTVTHTPSSAMEQAQQHLREMREERITDLETALQKLQEERRKCERLTQLNTSLREQLEESHNTNEALTVDLQKLTNDFEALREEIIIKEDEWKDEEQAFNDYYSTEHNRLLNLWRDVVSVKRLFMEVQSNTERDLAKVKSEVTTVGKDMLLACSRMDTNIFTESLLGGGKEKHQWEQEVSEMRAQIETFKIKQENYQSEIEMKEEKTQQLLRDIQTLAKTEQNCGQMIKMQEDMDILQGALRDIAHALIQDAETKEIMQATHLHLSASTPVPQKSPKRAARSMTSPAAFAESTISAVQAALHKYQSYIHELQQLWKNEQKELVVQLDSCHSKCSQLVQDRDTIQKSLEAMKVEKNQLDRNRMELNSMIETLNQDYDKLQKTNNKLQKELDSCHDEKMFLQSEIDRINQEADLREIALRGEEDRCSRMREELLSTREELNKLYLSYDMLEAQKLEAENLISHLEKTKADYEMQLDKVLGERTDVHDSLVKKETIASNLETDKKKLQEDLRKLENEKLALQHQCNDMQSDIQSLRKELLQAEQQKLDLESDKVTLSEKCKFLEIEKGKIEMEHNQVARERNDLSNQLTVLGRKKDALNEELNRCRQRLEQANETNSRVNRNLEELVKECEEKQCTIDAMDKEIQRVQELLAAVRSEKEALEGILFDTQTNLEASEDKKIQLEKEQQELLVKQEQMKSQITRLTKDLERSEKRCAEVKTGLTQAAGNKDVEFKQTVDKLKQQNEDNVKKLTEEKEKN</sequence>
<feature type="region of interest" description="Disordered" evidence="3">
    <location>
        <begin position="1"/>
        <end position="54"/>
    </location>
</feature>
<proteinExistence type="predicted"/>
<evidence type="ECO:0000256" key="3">
    <source>
        <dbReference type="SAM" id="MobiDB-lite"/>
    </source>
</evidence>
<evidence type="ECO:0000256" key="1">
    <source>
        <dbReference type="ARBA" id="ARBA00023054"/>
    </source>
</evidence>
<protein>
    <recommendedName>
        <fullName evidence="4">Rootletin-like coiled-coil domain-containing protein</fullName>
    </recommendedName>
</protein>
<feature type="compositionally biased region" description="Basic and acidic residues" evidence="3">
    <location>
        <begin position="1"/>
        <end position="14"/>
    </location>
</feature>
<dbReference type="Proteomes" id="UP001162164">
    <property type="component" value="Unassembled WGS sequence"/>
</dbReference>
<feature type="non-terminal residue" evidence="5">
    <location>
        <position position="1"/>
    </location>
</feature>
<evidence type="ECO:0000256" key="2">
    <source>
        <dbReference type="SAM" id="Coils"/>
    </source>
</evidence>
<dbReference type="EMBL" id="JAPWTJ010000955">
    <property type="protein sequence ID" value="KAJ8974640.1"/>
    <property type="molecule type" value="Genomic_DNA"/>
</dbReference>
<evidence type="ECO:0000313" key="5">
    <source>
        <dbReference type="EMBL" id="KAJ8974640.1"/>
    </source>
</evidence>
<feature type="coiled-coil region" evidence="2">
    <location>
        <begin position="160"/>
        <end position="232"/>
    </location>
</feature>
<feature type="coiled-coil region" evidence="2">
    <location>
        <begin position="313"/>
        <end position="361"/>
    </location>
</feature>
<name>A0ABQ9J9L3_9CUCU</name>
<comment type="caution">
    <text evidence="5">The sequence shown here is derived from an EMBL/GenBank/DDBJ whole genome shotgun (WGS) entry which is preliminary data.</text>
</comment>
<reference evidence="5" key="1">
    <citation type="journal article" date="2023" name="Insect Mol. Biol.">
        <title>Genome sequencing provides insights into the evolution of gene families encoding plant cell wall-degrading enzymes in longhorned beetles.</title>
        <authorList>
            <person name="Shin N.R."/>
            <person name="Okamura Y."/>
            <person name="Kirsch R."/>
            <person name="Pauchet Y."/>
        </authorList>
    </citation>
    <scope>NUCLEOTIDE SEQUENCE</scope>
    <source>
        <strain evidence="5">MMC_N1</strain>
    </source>
</reference>
<evidence type="ECO:0000313" key="6">
    <source>
        <dbReference type="Proteomes" id="UP001162164"/>
    </source>
</evidence>
<feature type="domain" description="Rootletin-like coiled-coil" evidence="4">
    <location>
        <begin position="92"/>
        <end position="286"/>
    </location>
</feature>
<dbReference type="InterPro" id="IPR055167">
    <property type="entry name" value="Rootletin-like_CC"/>
</dbReference>
<dbReference type="Pfam" id="PF15035">
    <property type="entry name" value="Rootletin"/>
    <property type="match status" value="1"/>
</dbReference>
<keyword evidence="1 2" id="KW-0175">Coiled coil</keyword>
<gene>
    <name evidence="5" type="ORF">NQ317_019874</name>
</gene>
<keyword evidence="6" id="KW-1185">Reference proteome</keyword>